<accession>A0ACA9LUT7</accession>
<evidence type="ECO:0000313" key="1">
    <source>
        <dbReference type="EMBL" id="CAG8550464.1"/>
    </source>
</evidence>
<organism evidence="1 2">
    <name type="scientific">Scutellospora calospora</name>
    <dbReference type="NCBI Taxonomy" id="85575"/>
    <lineage>
        <taxon>Eukaryota</taxon>
        <taxon>Fungi</taxon>
        <taxon>Fungi incertae sedis</taxon>
        <taxon>Mucoromycota</taxon>
        <taxon>Glomeromycotina</taxon>
        <taxon>Glomeromycetes</taxon>
        <taxon>Diversisporales</taxon>
        <taxon>Gigasporaceae</taxon>
        <taxon>Scutellospora</taxon>
    </lineage>
</organism>
<comment type="caution">
    <text evidence="1">The sequence shown here is derived from an EMBL/GenBank/DDBJ whole genome shotgun (WGS) entry which is preliminary data.</text>
</comment>
<proteinExistence type="predicted"/>
<gene>
    <name evidence="1" type="ORF">SCALOS_LOCUS5160</name>
</gene>
<protein>
    <submittedName>
        <fullName evidence="1">3363_t:CDS:1</fullName>
    </submittedName>
</protein>
<keyword evidence="2" id="KW-1185">Reference proteome</keyword>
<dbReference type="Proteomes" id="UP000789860">
    <property type="component" value="Unassembled WGS sequence"/>
</dbReference>
<evidence type="ECO:0000313" key="2">
    <source>
        <dbReference type="Proteomes" id="UP000789860"/>
    </source>
</evidence>
<reference evidence="1" key="1">
    <citation type="submission" date="2021-06" db="EMBL/GenBank/DDBJ databases">
        <authorList>
            <person name="Kallberg Y."/>
            <person name="Tangrot J."/>
            <person name="Rosling A."/>
        </authorList>
    </citation>
    <scope>NUCLEOTIDE SEQUENCE</scope>
    <source>
        <strain evidence="1">AU212A</strain>
    </source>
</reference>
<dbReference type="EMBL" id="CAJVPM010007953">
    <property type="protein sequence ID" value="CAG8550464.1"/>
    <property type="molecule type" value="Genomic_DNA"/>
</dbReference>
<name>A0ACA9LUT7_9GLOM</name>
<sequence length="108" mass="12510">MKIISPHDKDSVLVVSPLLPPLIEDIEENIFINSDDELTTEKLQQTLNVLYIHNPMPIKDLLDLEEEKAEIHQQFNDDNFLDILRNALQIVDKRIDDSEVTMKSLCKL</sequence>